<dbReference type="PANTHER" id="PTHR43377:SF1">
    <property type="entry name" value="BILIVERDIN REDUCTASE A"/>
    <property type="match status" value="1"/>
</dbReference>
<feature type="domain" description="Gfo/Idh/MocA-like oxidoreductase N-terminal" evidence="1">
    <location>
        <begin position="3"/>
        <end position="123"/>
    </location>
</feature>
<dbReference type="KEGG" id="cma:Cmaq_0681"/>
<dbReference type="eggNOG" id="arCOG01622">
    <property type="taxonomic scope" value="Archaea"/>
</dbReference>
<dbReference type="HOGENOM" id="CLU_023194_0_3_2"/>
<dbReference type="InterPro" id="IPR051450">
    <property type="entry name" value="Gfo/Idh/MocA_Oxidoreductases"/>
</dbReference>
<dbReference type="Proteomes" id="UP000001137">
    <property type="component" value="Chromosome"/>
</dbReference>
<dbReference type="SUPFAM" id="SSF51735">
    <property type="entry name" value="NAD(P)-binding Rossmann-fold domains"/>
    <property type="match status" value="1"/>
</dbReference>
<sequence>MVLKVGVLGSGFAARELHLPVLSKISNVELSAIFGIPYEDALLLAKRFNIPKATDDWRSVINDPSIDIVIIATPTYTHKAIAEEAIKAGKDIMLEKPIALTVKDGEDLVKAYEAGGVKLMIAHCLRFWPEYVKARELIMTGRIGEPRVIRAYRLSSHPGRWFRFQELSGGVAVDMSIHDLDYLRWTFGSVKRVYAIGGLYSSESVTSIDHFMATLEFDNGAVAYVEGSWAMPRNYPFTTYFEVSGTNGLLTIDNQSTATIEAYIDNSYYRYSPMMKDAYYLEWIAFLNWVNKGVKPPIEPNEAVEALRLSLSINKSIMEGRVVNPSEVK</sequence>
<dbReference type="Pfam" id="PF22725">
    <property type="entry name" value="GFO_IDH_MocA_C3"/>
    <property type="match status" value="1"/>
</dbReference>
<dbReference type="OrthoDB" id="25239at2157"/>
<dbReference type="Gene3D" id="3.30.360.10">
    <property type="entry name" value="Dihydrodipicolinate Reductase, domain 2"/>
    <property type="match status" value="1"/>
</dbReference>
<dbReference type="RefSeq" id="WP_012185741.1">
    <property type="nucleotide sequence ID" value="NC_009954.1"/>
</dbReference>
<accession>A8MCL5</accession>
<gene>
    <name evidence="3" type="ordered locus">Cmaq_0681</name>
</gene>
<evidence type="ECO:0000313" key="3">
    <source>
        <dbReference type="EMBL" id="ABW01521.1"/>
    </source>
</evidence>
<dbReference type="EMBL" id="CP000852">
    <property type="protein sequence ID" value="ABW01521.1"/>
    <property type="molecule type" value="Genomic_DNA"/>
</dbReference>
<proteinExistence type="predicted"/>
<dbReference type="GeneID" id="5709394"/>
<dbReference type="AlphaFoldDB" id="A8MCL5"/>
<dbReference type="InterPro" id="IPR055170">
    <property type="entry name" value="GFO_IDH_MocA-like_dom"/>
</dbReference>
<evidence type="ECO:0000313" key="4">
    <source>
        <dbReference type="Proteomes" id="UP000001137"/>
    </source>
</evidence>
<feature type="domain" description="GFO/IDH/MocA-like oxidoreductase" evidence="2">
    <location>
        <begin position="131"/>
        <end position="250"/>
    </location>
</feature>
<evidence type="ECO:0000259" key="2">
    <source>
        <dbReference type="Pfam" id="PF22725"/>
    </source>
</evidence>
<name>A8MCL5_CALMQ</name>
<reference evidence="3 4" key="1">
    <citation type="submission" date="2007-10" db="EMBL/GenBank/DDBJ databases">
        <title>Complete sequence of Caldivirga maquilingensis IC-167.</title>
        <authorList>
            <consortium name="US DOE Joint Genome Institute"/>
            <person name="Copeland A."/>
            <person name="Lucas S."/>
            <person name="Lapidus A."/>
            <person name="Barry K."/>
            <person name="Glavina del Rio T."/>
            <person name="Dalin E."/>
            <person name="Tice H."/>
            <person name="Pitluck S."/>
            <person name="Saunders E."/>
            <person name="Brettin T."/>
            <person name="Bruce D."/>
            <person name="Detter J.C."/>
            <person name="Han C."/>
            <person name="Schmutz J."/>
            <person name="Larimer F."/>
            <person name="Land M."/>
            <person name="Hauser L."/>
            <person name="Kyrpides N."/>
            <person name="Ivanova N."/>
            <person name="Biddle J.F."/>
            <person name="Zhang Z."/>
            <person name="Fitz-Gibbon S.T."/>
            <person name="Lowe T.M."/>
            <person name="Saltikov C."/>
            <person name="House C.H."/>
            <person name="Richardson P."/>
        </authorList>
    </citation>
    <scope>NUCLEOTIDE SEQUENCE [LARGE SCALE GENOMIC DNA]</scope>
    <source>
        <strain evidence="4">ATCC 700844 / DSM 13496 / JCM 10307 / IC-167</strain>
    </source>
</reference>
<dbReference type="STRING" id="397948.Cmaq_0681"/>
<dbReference type="Gene3D" id="3.40.50.720">
    <property type="entry name" value="NAD(P)-binding Rossmann-like Domain"/>
    <property type="match status" value="1"/>
</dbReference>
<dbReference type="PANTHER" id="PTHR43377">
    <property type="entry name" value="BILIVERDIN REDUCTASE A"/>
    <property type="match status" value="1"/>
</dbReference>
<dbReference type="SUPFAM" id="SSF55347">
    <property type="entry name" value="Glyceraldehyde-3-phosphate dehydrogenase-like, C-terminal domain"/>
    <property type="match status" value="1"/>
</dbReference>
<dbReference type="InterPro" id="IPR036291">
    <property type="entry name" value="NAD(P)-bd_dom_sf"/>
</dbReference>
<dbReference type="GO" id="GO:0000166">
    <property type="term" value="F:nucleotide binding"/>
    <property type="evidence" value="ECO:0007669"/>
    <property type="project" value="InterPro"/>
</dbReference>
<protein>
    <submittedName>
        <fullName evidence="3">Oxidoreductase domain protein</fullName>
    </submittedName>
</protein>
<organism evidence="3 4">
    <name type="scientific">Caldivirga maquilingensis (strain ATCC 700844 / DSM 13496 / JCM 10307 / IC-167)</name>
    <dbReference type="NCBI Taxonomy" id="397948"/>
    <lineage>
        <taxon>Archaea</taxon>
        <taxon>Thermoproteota</taxon>
        <taxon>Thermoprotei</taxon>
        <taxon>Thermoproteales</taxon>
        <taxon>Thermoproteaceae</taxon>
        <taxon>Caldivirga</taxon>
    </lineage>
</organism>
<keyword evidence="4" id="KW-1185">Reference proteome</keyword>
<dbReference type="InterPro" id="IPR000683">
    <property type="entry name" value="Gfo/Idh/MocA-like_OxRdtase_N"/>
</dbReference>
<evidence type="ECO:0000259" key="1">
    <source>
        <dbReference type="Pfam" id="PF01408"/>
    </source>
</evidence>
<dbReference type="Pfam" id="PF01408">
    <property type="entry name" value="GFO_IDH_MocA"/>
    <property type="match status" value="1"/>
</dbReference>